<proteinExistence type="inferred from homology"/>
<dbReference type="InterPro" id="IPR036188">
    <property type="entry name" value="FAD/NAD-bd_sf"/>
</dbReference>
<feature type="domain" description="FAD-binding" evidence="6">
    <location>
        <begin position="4"/>
        <end position="356"/>
    </location>
</feature>
<comment type="caution">
    <text evidence="7">The sequence shown here is derived from an EMBL/GenBank/DDBJ whole genome shotgun (WGS) entry which is preliminary data.</text>
</comment>
<evidence type="ECO:0000256" key="5">
    <source>
        <dbReference type="ARBA" id="ARBA00023002"/>
    </source>
</evidence>
<dbReference type="InterPro" id="IPR002938">
    <property type="entry name" value="FAD-bd"/>
</dbReference>
<dbReference type="AlphaFoldDB" id="A0A9W8TKK9"/>
<evidence type="ECO:0000256" key="2">
    <source>
        <dbReference type="ARBA" id="ARBA00007992"/>
    </source>
</evidence>
<keyword evidence="4" id="KW-0274">FAD</keyword>
<keyword evidence="5" id="KW-0560">Oxidoreductase</keyword>
<gene>
    <name evidence="7" type="ORF">NPX13_g7637</name>
</gene>
<dbReference type="PRINTS" id="PR00420">
    <property type="entry name" value="RNGMNOXGNASE"/>
</dbReference>
<dbReference type="PANTHER" id="PTHR46720:SF3">
    <property type="entry name" value="FAD-BINDING DOMAIN-CONTAINING PROTEIN-RELATED"/>
    <property type="match status" value="1"/>
</dbReference>
<dbReference type="SUPFAM" id="SSF51905">
    <property type="entry name" value="FAD/NAD(P)-binding domain"/>
    <property type="match status" value="1"/>
</dbReference>
<dbReference type="Pfam" id="PF01494">
    <property type="entry name" value="FAD_binding_3"/>
    <property type="match status" value="1"/>
</dbReference>
<dbReference type="Gene3D" id="3.50.50.60">
    <property type="entry name" value="FAD/NAD(P)-binding domain"/>
    <property type="match status" value="1"/>
</dbReference>
<keyword evidence="3" id="KW-0285">Flavoprotein</keyword>
<dbReference type="GO" id="GO:0016491">
    <property type="term" value="F:oxidoreductase activity"/>
    <property type="evidence" value="ECO:0007669"/>
    <property type="project" value="UniProtKB-KW"/>
</dbReference>
<dbReference type="EMBL" id="JANPWZ010001537">
    <property type="protein sequence ID" value="KAJ3565045.1"/>
    <property type="molecule type" value="Genomic_DNA"/>
</dbReference>
<sequence>MRRIAIIGGGLAGVSLANLLIRNPNLAIEVYESKEFSERGATVGLGRSALVALEKILPAAEDTLVQKTGATPTESIRVRVGSGKNQGEFLFEIPNMKPRVSVPRASLLKELLAHLPEKILYANMQLTSIDKGPDGVSITFEDGTTQLFDAVIGADGINSRVRGYVLAGQEHGSSPAGFWDCWAMFPSEKVRGSIYEEYLRPEQQYAFTADGALLLYALAAGGTMVMAVISSIEDAGQRQQGDRQRKLGDEEKERLRRKWSVANGIVEAILSEPSLHAYSQHEPKSTAAYCRDNICLIGDAAHASTPWQGAGAGQALEDCVILSALLRSITDTKDMNKAFRIFESVRMPRCEQVIQSSRQVGNILCSLEKYETLEDWRKALEGKWDYMYAFDLGKQEKEALKALQSDVAKIVRIIPPKEARVAHASVVYLDWKGRPLNLEFEMLAAGFDPYIGNDSSILVETDSEEL</sequence>
<dbReference type="PANTHER" id="PTHR46720">
    <property type="entry name" value="HYDROXYLASE, PUTATIVE (AFU_ORTHOLOGUE AFUA_3G01460)-RELATED"/>
    <property type="match status" value="1"/>
</dbReference>
<accession>A0A9W8TKK9</accession>
<dbReference type="InterPro" id="IPR051104">
    <property type="entry name" value="FAD_monoxygenase"/>
</dbReference>
<evidence type="ECO:0000313" key="7">
    <source>
        <dbReference type="EMBL" id="KAJ3565045.1"/>
    </source>
</evidence>
<protein>
    <recommendedName>
        <fullName evidence="6">FAD-binding domain-containing protein</fullName>
    </recommendedName>
</protein>
<evidence type="ECO:0000313" key="8">
    <source>
        <dbReference type="Proteomes" id="UP001148614"/>
    </source>
</evidence>
<reference evidence="7" key="1">
    <citation type="submission" date="2022-07" db="EMBL/GenBank/DDBJ databases">
        <title>Genome Sequence of Xylaria arbuscula.</title>
        <authorList>
            <person name="Buettner E."/>
        </authorList>
    </citation>
    <scope>NUCLEOTIDE SEQUENCE</scope>
    <source>
        <strain evidence="7">VT107</strain>
    </source>
</reference>
<organism evidence="7 8">
    <name type="scientific">Xylaria arbuscula</name>
    <dbReference type="NCBI Taxonomy" id="114810"/>
    <lineage>
        <taxon>Eukaryota</taxon>
        <taxon>Fungi</taxon>
        <taxon>Dikarya</taxon>
        <taxon>Ascomycota</taxon>
        <taxon>Pezizomycotina</taxon>
        <taxon>Sordariomycetes</taxon>
        <taxon>Xylariomycetidae</taxon>
        <taxon>Xylariales</taxon>
        <taxon>Xylariaceae</taxon>
        <taxon>Xylaria</taxon>
    </lineage>
</organism>
<dbReference type="VEuPathDB" id="FungiDB:F4678DRAFT_419488"/>
<dbReference type="GO" id="GO:0044550">
    <property type="term" value="P:secondary metabolite biosynthetic process"/>
    <property type="evidence" value="ECO:0007669"/>
    <property type="project" value="TreeGrafter"/>
</dbReference>
<evidence type="ECO:0000256" key="3">
    <source>
        <dbReference type="ARBA" id="ARBA00022630"/>
    </source>
</evidence>
<comment type="similarity">
    <text evidence="2">Belongs to the paxM FAD-dependent monooxygenase family.</text>
</comment>
<evidence type="ECO:0000259" key="6">
    <source>
        <dbReference type="Pfam" id="PF01494"/>
    </source>
</evidence>
<evidence type="ECO:0000256" key="1">
    <source>
        <dbReference type="ARBA" id="ARBA00005179"/>
    </source>
</evidence>
<name>A0A9W8TKK9_9PEZI</name>
<dbReference type="GO" id="GO:0071949">
    <property type="term" value="F:FAD binding"/>
    <property type="evidence" value="ECO:0007669"/>
    <property type="project" value="InterPro"/>
</dbReference>
<keyword evidence="8" id="KW-1185">Reference proteome</keyword>
<dbReference type="Proteomes" id="UP001148614">
    <property type="component" value="Unassembled WGS sequence"/>
</dbReference>
<evidence type="ECO:0000256" key="4">
    <source>
        <dbReference type="ARBA" id="ARBA00022827"/>
    </source>
</evidence>
<comment type="pathway">
    <text evidence="1">Secondary metabolite biosynthesis.</text>
</comment>